<proteinExistence type="predicted"/>
<protein>
    <submittedName>
        <fullName evidence="2">LytTR family transcriptional regulator DNA-binding domain-containing protein</fullName>
    </submittedName>
</protein>
<dbReference type="InterPro" id="IPR007492">
    <property type="entry name" value="LytTR_DNA-bd_dom"/>
</dbReference>
<reference evidence="2" key="1">
    <citation type="journal article" date="2021" name="PeerJ">
        <title>Extensive microbial diversity within the chicken gut microbiome revealed by metagenomics and culture.</title>
        <authorList>
            <person name="Gilroy R."/>
            <person name="Ravi A."/>
            <person name="Getino M."/>
            <person name="Pursley I."/>
            <person name="Horton D.L."/>
            <person name="Alikhan N.F."/>
            <person name="Baker D."/>
            <person name="Gharbi K."/>
            <person name="Hall N."/>
            <person name="Watson M."/>
            <person name="Adriaenssens E.M."/>
            <person name="Foster-Nyarko E."/>
            <person name="Jarju S."/>
            <person name="Secka A."/>
            <person name="Antonio M."/>
            <person name="Oren A."/>
            <person name="Chaudhuri R.R."/>
            <person name="La Ragione R."/>
            <person name="Hildebrand F."/>
            <person name="Pallen M.J."/>
        </authorList>
    </citation>
    <scope>NUCLEOTIDE SEQUENCE</scope>
    <source>
        <strain evidence="2">ChiHjej9B8-13557</strain>
    </source>
</reference>
<accession>A0A9D2MGI0</accession>
<gene>
    <name evidence="2" type="ORF">H9771_08590</name>
</gene>
<evidence type="ECO:0000313" key="2">
    <source>
        <dbReference type="EMBL" id="HJB59690.1"/>
    </source>
</evidence>
<name>A0A9D2MGI0_9FIRM</name>
<dbReference type="Gene3D" id="2.40.50.1020">
    <property type="entry name" value="LytTr DNA-binding domain"/>
    <property type="match status" value="1"/>
</dbReference>
<dbReference type="Pfam" id="PF04397">
    <property type="entry name" value="LytTR"/>
    <property type="match status" value="1"/>
</dbReference>
<dbReference type="Proteomes" id="UP000824211">
    <property type="component" value="Unassembled WGS sequence"/>
</dbReference>
<sequence length="236" mass="26086">MPEEDTVQLLLCTRNEELAGRLRRLLEHWAQENCVRAAVTVSPALPCAAPDLLFLDGDTAEALPPERPAALGRAGVVVVSRGAGRAIAACRWHASAYLPPRPTRRELQRAMDGCFAAWRGGLQWLDLPAQRDRVRLPLCQLRYAEACRREVSLFCTGGCIQASIPLKKLEEQLPSPPFFRCQKGFLVHLAAVGSLGGGVLTMAEDGRQITVSRQQIGPLREALARWREEEELCISR</sequence>
<feature type="domain" description="HTH LytTR-type" evidence="1">
    <location>
        <begin position="131"/>
        <end position="224"/>
    </location>
</feature>
<comment type="caution">
    <text evidence="2">The sequence shown here is derived from an EMBL/GenBank/DDBJ whole genome shotgun (WGS) entry which is preliminary data.</text>
</comment>
<dbReference type="SMART" id="SM00850">
    <property type="entry name" value="LytTR"/>
    <property type="match status" value="1"/>
</dbReference>
<reference evidence="2" key="2">
    <citation type="submission" date="2021-04" db="EMBL/GenBank/DDBJ databases">
        <authorList>
            <person name="Gilroy R."/>
        </authorList>
    </citation>
    <scope>NUCLEOTIDE SEQUENCE</scope>
    <source>
        <strain evidence="2">ChiHjej9B8-13557</strain>
    </source>
</reference>
<dbReference type="GO" id="GO:0003677">
    <property type="term" value="F:DNA binding"/>
    <property type="evidence" value="ECO:0007669"/>
    <property type="project" value="UniProtKB-KW"/>
</dbReference>
<dbReference type="AlphaFoldDB" id="A0A9D2MGI0"/>
<dbReference type="EMBL" id="DWXX01000157">
    <property type="protein sequence ID" value="HJB59690.1"/>
    <property type="molecule type" value="Genomic_DNA"/>
</dbReference>
<evidence type="ECO:0000313" key="3">
    <source>
        <dbReference type="Proteomes" id="UP000824211"/>
    </source>
</evidence>
<organism evidence="2 3">
    <name type="scientific">Candidatus Faecalibacterium faecipullorum</name>
    <dbReference type="NCBI Taxonomy" id="2838578"/>
    <lineage>
        <taxon>Bacteria</taxon>
        <taxon>Bacillati</taxon>
        <taxon>Bacillota</taxon>
        <taxon>Clostridia</taxon>
        <taxon>Eubacteriales</taxon>
        <taxon>Oscillospiraceae</taxon>
        <taxon>Faecalibacterium</taxon>
    </lineage>
</organism>
<keyword evidence="2" id="KW-0238">DNA-binding</keyword>
<evidence type="ECO:0000259" key="1">
    <source>
        <dbReference type="SMART" id="SM00850"/>
    </source>
</evidence>